<dbReference type="GeneID" id="70289923"/>
<dbReference type="Proteomes" id="UP000887229">
    <property type="component" value="Unassembled WGS sequence"/>
</dbReference>
<sequence>MAAATTSTFSLRKLIQTKLHQEDDDAFQEEDSASFFDDDQKNPIKRRLTTWLAPPVRRSSTSGGTVPVSAHGRSNSDLQRAPSPRPGANGSSHQRKPSEASSALSNAGASSISNLSSASALDSALAKLDAAKRQDPDKRTLNDVHPSTTSHARSRSEASAKPGNLKCHVNYFVLPQTNVSKKQNKPQPATFLASPTSSSIFDSSSSHRGSADNSAASKRNNDNSLDTKVASKPDTTLPTVSLDQPSTEGKPDMDTQLFKDWSDGVRELIRETDQAFDSVGNDLVGAGLDINPLSKSQDLSSRSDPDLTLAPRPLALTASNKGDYTKCGPKAEAPLEIPPRRGSRRDSVLKAERRKSRSVPPPIQVRKSSPPPPGQTSARQQGSSALRSARETAKTPKTADSTKSSHGHSLKPSLSIRKPLAQHSQSHANANAPQRRPSKVTRWALPENVTELLTGSVFKRHEVEEILTEEQLERVNKERAEAQRKASLRPTVPPKNTQRNYSGPKTPKTKPTSKDDAEEPAKETPSKNPEEEAKPAIPPRAARRSQSHQKNASEGSIAKSIVGRPDSPANPFFASEPALATVDDKATSTDEEDKPPIPAKNTESRRRRRTNTVETEPELSSAEEADDEEDENDGLATFDFLGSPSPMTQMSEFPMPPPKHPKRNTPPPCAELPNIPPSKKRKNVTPTLKAEEDDEFYYLKSTPYTLTVPSFRHGPIAFAKSDLGRGAKTMDETLDWTAFQMAILGAGEFLPDMYDEGDARYADDLQTWFADFGFETHGQLVPESWPPSPPSSSRSSISSVEGDLPEADYDTTKFFRGKGLKRWTMEGKPKDGSVSNGASRKRNDSSSPVTLVVDEDDKVATKQHEEEAVKKDGLSYNLQHDLGDFLKWEAQHMGGFYGAH</sequence>
<reference evidence="2" key="1">
    <citation type="journal article" date="2021" name="IMA Fungus">
        <title>Genomic characterization of three marine fungi, including Emericellopsis atlantica sp. nov. with signatures of a generalist lifestyle and marine biomass degradation.</title>
        <authorList>
            <person name="Hagestad O.C."/>
            <person name="Hou L."/>
            <person name="Andersen J.H."/>
            <person name="Hansen E.H."/>
            <person name="Altermark B."/>
            <person name="Li C."/>
            <person name="Kuhnert E."/>
            <person name="Cox R.J."/>
            <person name="Crous P.W."/>
            <person name="Spatafora J.W."/>
            <person name="Lail K."/>
            <person name="Amirebrahimi M."/>
            <person name="Lipzen A."/>
            <person name="Pangilinan J."/>
            <person name="Andreopoulos W."/>
            <person name="Hayes R.D."/>
            <person name="Ng V."/>
            <person name="Grigoriev I.V."/>
            <person name="Jackson S.A."/>
            <person name="Sutton T.D.S."/>
            <person name="Dobson A.D.W."/>
            <person name="Rama T."/>
        </authorList>
    </citation>
    <scope>NUCLEOTIDE SEQUENCE</scope>
    <source>
        <strain evidence="2">TS7</strain>
    </source>
</reference>
<feature type="compositionally biased region" description="Low complexity" evidence="1">
    <location>
        <begin position="100"/>
        <end position="128"/>
    </location>
</feature>
<feature type="compositionally biased region" description="Acidic residues" evidence="1">
    <location>
        <begin position="615"/>
        <end position="633"/>
    </location>
</feature>
<feature type="compositionally biased region" description="Pro residues" evidence="1">
    <location>
        <begin position="359"/>
        <end position="374"/>
    </location>
</feature>
<feature type="compositionally biased region" description="Basic and acidic residues" evidence="1">
    <location>
        <begin position="129"/>
        <end position="142"/>
    </location>
</feature>
<dbReference type="AlphaFoldDB" id="A0A9P7ZTU2"/>
<feature type="compositionally biased region" description="Polar residues" evidence="1">
    <location>
        <begin position="178"/>
        <end position="187"/>
    </location>
</feature>
<feature type="compositionally biased region" description="Low complexity" evidence="1">
    <location>
        <begin position="194"/>
        <end position="208"/>
    </location>
</feature>
<feature type="region of interest" description="Disordered" evidence="1">
    <location>
        <begin position="23"/>
        <end position="166"/>
    </location>
</feature>
<keyword evidence="3" id="KW-1185">Reference proteome</keyword>
<feature type="region of interest" description="Disordered" evidence="1">
    <location>
        <begin position="290"/>
        <end position="686"/>
    </location>
</feature>
<feature type="compositionally biased region" description="Pro residues" evidence="1">
    <location>
        <begin position="654"/>
        <end position="676"/>
    </location>
</feature>
<feature type="compositionally biased region" description="Basic and acidic residues" evidence="1">
    <location>
        <begin position="512"/>
        <end position="534"/>
    </location>
</feature>
<feature type="compositionally biased region" description="Polar residues" evidence="1">
    <location>
        <begin position="494"/>
        <end position="503"/>
    </location>
</feature>
<evidence type="ECO:0000256" key="1">
    <source>
        <dbReference type="SAM" id="MobiDB-lite"/>
    </source>
</evidence>
<feature type="compositionally biased region" description="Polar residues" evidence="1">
    <location>
        <begin position="233"/>
        <end position="247"/>
    </location>
</feature>
<feature type="compositionally biased region" description="Polar residues" evidence="1">
    <location>
        <begin position="422"/>
        <end position="432"/>
    </location>
</feature>
<proteinExistence type="predicted"/>
<gene>
    <name evidence="2" type="ORF">F5Z01DRAFT_320060</name>
</gene>
<feature type="compositionally biased region" description="Basic and acidic residues" evidence="1">
    <location>
        <begin position="858"/>
        <end position="867"/>
    </location>
</feature>
<feature type="compositionally biased region" description="Low complexity" evidence="1">
    <location>
        <begin position="306"/>
        <end position="318"/>
    </location>
</feature>
<name>A0A9P7ZTU2_9HYPO</name>
<feature type="region of interest" description="Disordered" evidence="1">
    <location>
        <begin position="178"/>
        <end position="256"/>
    </location>
</feature>
<feature type="region of interest" description="Disordered" evidence="1">
    <location>
        <begin position="780"/>
        <end position="804"/>
    </location>
</feature>
<dbReference type="RefSeq" id="XP_046122069.1">
    <property type="nucleotide sequence ID" value="XM_046259020.1"/>
</dbReference>
<feature type="region of interest" description="Disordered" evidence="1">
    <location>
        <begin position="825"/>
        <end position="867"/>
    </location>
</feature>
<feature type="compositionally biased region" description="Polar residues" evidence="1">
    <location>
        <begin position="375"/>
        <end position="386"/>
    </location>
</feature>
<evidence type="ECO:0000313" key="3">
    <source>
        <dbReference type="Proteomes" id="UP000887229"/>
    </source>
</evidence>
<dbReference type="OrthoDB" id="5244857at2759"/>
<feature type="compositionally biased region" description="Polar residues" evidence="1">
    <location>
        <begin position="293"/>
        <end position="302"/>
    </location>
</feature>
<organism evidence="2 3">
    <name type="scientific">Emericellopsis atlantica</name>
    <dbReference type="NCBI Taxonomy" id="2614577"/>
    <lineage>
        <taxon>Eukaryota</taxon>
        <taxon>Fungi</taxon>
        <taxon>Dikarya</taxon>
        <taxon>Ascomycota</taxon>
        <taxon>Pezizomycotina</taxon>
        <taxon>Sordariomycetes</taxon>
        <taxon>Hypocreomycetidae</taxon>
        <taxon>Hypocreales</taxon>
        <taxon>Bionectriaceae</taxon>
        <taxon>Emericellopsis</taxon>
    </lineage>
</organism>
<feature type="compositionally biased region" description="Polar residues" evidence="1">
    <location>
        <begin position="211"/>
        <end position="226"/>
    </location>
</feature>
<feature type="compositionally biased region" description="Acidic residues" evidence="1">
    <location>
        <begin position="23"/>
        <end position="32"/>
    </location>
</feature>
<dbReference type="EMBL" id="MU251244">
    <property type="protein sequence ID" value="KAG9258145.1"/>
    <property type="molecule type" value="Genomic_DNA"/>
</dbReference>
<evidence type="ECO:0000313" key="2">
    <source>
        <dbReference type="EMBL" id="KAG9258145.1"/>
    </source>
</evidence>
<comment type="caution">
    <text evidence="2">The sequence shown here is derived from an EMBL/GenBank/DDBJ whole genome shotgun (WGS) entry which is preliminary data.</text>
</comment>
<accession>A0A9P7ZTU2</accession>
<feature type="compositionally biased region" description="Basic and acidic residues" evidence="1">
    <location>
        <begin position="471"/>
        <end position="484"/>
    </location>
</feature>
<protein>
    <submittedName>
        <fullName evidence="2">Uncharacterized protein</fullName>
    </submittedName>
</protein>